<organism evidence="1 2">
    <name type="scientific">Aspergillus tanneri</name>
    <dbReference type="NCBI Taxonomy" id="1220188"/>
    <lineage>
        <taxon>Eukaryota</taxon>
        <taxon>Fungi</taxon>
        <taxon>Dikarya</taxon>
        <taxon>Ascomycota</taxon>
        <taxon>Pezizomycotina</taxon>
        <taxon>Eurotiomycetes</taxon>
        <taxon>Eurotiomycetidae</taxon>
        <taxon>Eurotiales</taxon>
        <taxon>Aspergillaceae</taxon>
        <taxon>Aspergillus</taxon>
        <taxon>Aspergillus subgen. Circumdati</taxon>
    </lineage>
</organism>
<accession>A0A4S3J7H8</accession>
<protein>
    <submittedName>
        <fullName evidence="1">Uncharacterized protein</fullName>
    </submittedName>
</protein>
<comment type="caution">
    <text evidence="1">The sequence shown here is derived from an EMBL/GenBank/DDBJ whole genome shotgun (WGS) entry which is preliminary data.</text>
</comment>
<dbReference type="InterPro" id="IPR008547">
    <property type="entry name" value="DUF829_TMEM53"/>
</dbReference>
<gene>
    <name evidence="1" type="ORF">EYZ11_009786</name>
</gene>
<dbReference type="Proteomes" id="UP000308092">
    <property type="component" value="Unassembled WGS sequence"/>
</dbReference>
<reference evidence="1 2" key="1">
    <citation type="submission" date="2019-03" db="EMBL/GenBank/DDBJ databases">
        <title>The genome sequence of a newly discovered highly antifungal drug resistant Aspergillus species, Aspergillus tanneri NIH 1004.</title>
        <authorList>
            <person name="Mounaud S."/>
            <person name="Singh I."/>
            <person name="Joardar V."/>
            <person name="Pakala S."/>
            <person name="Pakala S."/>
            <person name="Venepally P."/>
            <person name="Hoover J."/>
            <person name="Nierman W."/>
            <person name="Chung J."/>
            <person name="Losada L."/>
        </authorList>
    </citation>
    <scope>NUCLEOTIDE SEQUENCE [LARGE SCALE GENOMIC DNA]</scope>
    <source>
        <strain evidence="1 2">NIH1004</strain>
    </source>
</reference>
<dbReference type="EMBL" id="SOSA01000485">
    <property type="protein sequence ID" value="THC90762.1"/>
    <property type="molecule type" value="Genomic_DNA"/>
</dbReference>
<evidence type="ECO:0000313" key="1">
    <source>
        <dbReference type="EMBL" id="THC90762.1"/>
    </source>
</evidence>
<sequence>MAPNIQNDDPLGAFTKLSSSIYIHEPEDSKNNINKSKNAPTIVVAFWMNAPLRALAKYVLGYRRLAPAARIIFILSSSIDILRSSTRAQHARLSPAIHVLRDWLPTCDAPIHLHMFSNGGSSPPSTSSPHITRQRAIDCVSHP</sequence>
<dbReference type="AlphaFoldDB" id="A0A4S3J7H8"/>
<dbReference type="VEuPathDB" id="FungiDB:EYZ11_009786"/>
<dbReference type="STRING" id="1220188.A0A4S3J7H8"/>
<keyword evidence="2" id="KW-1185">Reference proteome</keyword>
<name>A0A4S3J7H8_9EURO</name>
<evidence type="ECO:0000313" key="2">
    <source>
        <dbReference type="Proteomes" id="UP000308092"/>
    </source>
</evidence>
<dbReference type="Pfam" id="PF05705">
    <property type="entry name" value="DUF829"/>
    <property type="match status" value="1"/>
</dbReference>
<proteinExistence type="predicted"/>